<feature type="domain" description="Alpha/beta hydrolase fold-3" evidence="2">
    <location>
        <begin position="56"/>
        <end position="180"/>
    </location>
</feature>
<evidence type="ECO:0000313" key="3">
    <source>
        <dbReference type="EMBL" id="KAJ8030573.1"/>
    </source>
</evidence>
<name>A0A9Q1BPE4_HOLLE</name>
<sequence>MGHPWGVPAAFSFIHDNFPTESFGPGVTTVEVTLSGTKAYIYKPPFISEQLLPAFIYFHGGGLGLASAKSYEGLAKKISSHLNAVVLNIDYDYMVSNFKFPGPVMRCFDAVKEFILHAREFGVDQSRIAIGGDSAGGYLTAVISHLVFEDKSLPDLKLQVLIYPWIHCLDFKFPSHQKYEQEFGRNGGLVPLPILAKVCAMLALGNVKPDVVRAMIENRHVSKTFKESALYQKCCGHDLLPAAFRDSSYCKDTSQPEEAYEDVWNKVKEIFLDARFTPLLRKNMTGLSPAYVMTAGFDTHRDEGYLYAQKLKKAGVDVTWVHVEKAWHGIVWMTPIISFRLGEKIQEDFLLFTKDHL</sequence>
<protein>
    <submittedName>
        <fullName evidence="3">Neutral cholesterol ester hydrolase 1</fullName>
    </submittedName>
</protein>
<dbReference type="InterPro" id="IPR050300">
    <property type="entry name" value="GDXG_lipolytic_enzyme"/>
</dbReference>
<gene>
    <name evidence="3" type="ORF">HOLleu_27027</name>
</gene>
<evidence type="ECO:0000313" key="4">
    <source>
        <dbReference type="Proteomes" id="UP001152320"/>
    </source>
</evidence>
<dbReference type="GO" id="GO:0016787">
    <property type="term" value="F:hydrolase activity"/>
    <property type="evidence" value="ECO:0007669"/>
    <property type="project" value="UniProtKB-KW"/>
</dbReference>
<organism evidence="3 4">
    <name type="scientific">Holothuria leucospilota</name>
    <name type="common">Black long sea cucumber</name>
    <name type="synonym">Mertensiothuria leucospilota</name>
    <dbReference type="NCBI Taxonomy" id="206669"/>
    <lineage>
        <taxon>Eukaryota</taxon>
        <taxon>Metazoa</taxon>
        <taxon>Echinodermata</taxon>
        <taxon>Eleutherozoa</taxon>
        <taxon>Echinozoa</taxon>
        <taxon>Holothuroidea</taxon>
        <taxon>Aspidochirotacea</taxon>
        <taxon>Aspidochirotida</taxon>
        <taxon>Holothuriidae</taxon>
        <taxon>Holothuria</taxon>
    </lineage>
</organism>
<dbReference type="PANTHER" id="PTHR48081">
    <property type="entry name" value="AB HYDROLASE SUPERFAMILY PROTEIN C4A8.06C"/>
    <property type="match status" value="1"/>
</dbReference>
<keyword evidence="1 3" id="KW-0378">Hydrolase</keyword>
<dbReference type="InterPro" id="IPR029058">
    <property type="entry name" value="AB_hydrolase_fold"/>
</dbReference>
<dbReference type="InterPro" id="IPR013094">
    <property type="entry name" value="AB_hydrolase_3"/>
</dbReference>
<reference evidence="3" key="1">
    <citation type="submission" date="2021-10" db="EMBL/GenBank/DDBJ databases">
        <title>Tropical sea cucumber genome reveals ecological adaptation and Cuvierian tubules defense mechanism.</title>
        <authorList>
            <person name="Chen T."/>
        </authorList>
    </citation>
    <scope>NUCLEOTIDE SEQUENCE</scope>
    <source>
        <strain evidence="3">Nanhai2018</strain>
        <tissue evidence="3">Muscle</tissue>
    </source>
</reference>
<evidence type="ECO:0000259" key="2">
    <source>
        <dbReference type="Pfam" id="PF07859"/>
    </source>
</evidence>
<feature type="domain" description="Alpha/beta hydrolase fold-3" evidence="2">
    <location>
        <begin position="268"/>
        <end position="330"/>
    </location>
</feature>
<dbReference type="SUPFAM" id="SSF53474">
    <property type="entry name" value="alpha/beta-Hydrolases"/>
    <property type="match status" value="1"/>
</dbReference>
<dbReference type="Proteomes" id="UP001152320">
    <property type="component" value="Chromosome 13"/>
</dbReference>
<dbReference type="EMBL" id="JAIZAY010000013">
    <property type="protein sequence ID" value="KAJ8030573.1"/>
    <property type="molecule type" value="Genomic_DNA"/>
</dbReference>
<keyword evidence="4" id="KW-1185">Reference proteome</keyword>
<dbReference type="PANTHER" id="PTHR48081:SF8">
    <property type="entry name" value="ALPHA_BETA HYDROLASE FOLD-3 DOMAIN-CONTAINING PROTEIN-RELATED"/>
    <property type="match status" value="1"/>
</dbReference>
<dbReference type="OrthoDB" id="408631at2759"/>
<comment type="caution">
    <text evidence="3">The sequence shown here is derived from an EMBL/GenBank/DDBJ whole genome shotgun (WGS) entry which is preliminary data.</text>
</comment>
<dbReference type="Gene3D" id="3.40.50.1820">
    <property type="entry name" value="alpha/beta hydrolase"/>
    <property type="match status" value="1"/>
</dbReference>
<evidence type="ECO:0000256" key="1">
    <source>
        <dbReference type="ARBA" id="ARBA00022801"/>
    </source>
</evidence>
<dbReference type="AlphaFoldDB" id="A0A9Q1BPE4"/>
<proteinExistence type="predicted"/>
<dbReference type="Pfam" id="PF07859">
    <property type="entry name" value="Abhydrolase_3"/>
    <property type="match status" value="2"/>
</dbReference>
<accession>A0A9Q1BPE4</accession>